<comment type="caution">
    <text evidence="4">The sequence shown here is derived from an EMBL/GenBank/DDBJ whole genome shotgun (WGS) entry which is preliminary data.</text>
</comment>
<keyword evidence="5" id="KW-1185">Reference proteome</keyword>
<dbReference type="InterPro" id="IPR000045">
    <property type="entry name" value="Prepilin_IV_endopep_pep"/>
</dbReference>
<keyword evidence="2" id="KW-1133">Transmembrane helix</keyword>
<comment type="similarity">
    <text evidence="1">Belongs to the peptidase A24 family.</text>
</comment>
<dbReference type="Pfam" id="PF01478">
    <property type="entry name" value="Peptidase_A24"/>
    <property type="match status" value="1"/>
</dbReference>
<dbReference type="GO" id="GO:0005886">
    <property type="term" value="C:plasma membrane"/>
    <property type="evidence" value="ECO:0007669"/>
    <property type="project" value="TreeGrafter"/>
</dbReference>
<dbReference type="RefSeq" id="WP_135151514.1">
    <property type="nucleotide sequence ID" value="NZ_SOMN01000006.1"/>
</dbReference>
<dbReference type="GO" id="GO:0006465">
    <property type="term" value="P:signal peptide processing"/>
    <property type="evidence" value="ECO:0007669"/>
    <property type="project" value="TreeGrafter"/>
</dbReference>
<keyword evidence="2" id="KW-0472">Membrane</keyword>
<evidence type="ECO:0000259" key="3">
    <source>
        <dbReference type="Pfam" id="PF01478"/>
    </source>
</evidence>
<feature type="domain" description="Prepilin type IV endopeptidase peptidase" evidence="3">
    <location>
        <begin position="5"/>
        <end position="108"/>
    </location>
</feature>
<sequence length="170" mass="18202">MWVNIVLLIVVTVCVITDLKSRKIYNNLIFPALAIAFGIHIITGGWEGLAHSLLGFTLGLGILIIPYLLGGMGAGDVKLLALVGALKGAGFVFAASVYMALIGAVMALAIVFFKEGIRDRIRFVGYVLLCLRFRMRPHIQGYWTSGAYPYGVAIAGGSVVCLWLKGWGAG</sequence>
<name>A0A4Y8M359_9BACL</name>
<protein>
    <recommendedName>
        <fullName evidence="3">Prepilin type IV endopeptidase peptidase domain-containing protein</fullName>
    </recommendedName>
</protein>
<reference evidence="4 5" key="1">
    <citation type="submission" date="2019-03" db="EMBL/GenBank/DDBJ databases">
        <title>Cohnella endophytica sp. nov., a novel endophytic bacterium isolated from bark of Sonneratia apetala.</title>
        <authorList>
            <person name="Tuo L."/>
        </authorList>
    </citation>
    <scope>NUCLEOTIDE SEQUENCE [LARGE SCALE GENOMIC DNA]</scope>
    <source>
        <strain evidence="4 5">CCTCC AB 208254</strain>
    </source>
</reference>
<dbReference type="Proteomes" id="UP000297900">
    <property type="component" value="Unassembled WGS sequence"/>
</dbReference>
<dbReference type="GO" id="GO:0004190">
    <property type="term" value="F:aspartic-type endopeptidase activity"/>
    <property type="evidence" value="ECO:0007669"/>
    <property type="project" value="InterPro"/>
</dbReference>
<accession>A0A4Y8M359</accession>
<evidence type="ECO:0000256" key="2">
    <source>
        <dbReference type="SAM" id="Phobius"/>
    </source>
</evidence>
<evidence type="ECO:0000256" key="1">
    <source>
        <dbReference type="ARBA" id="ARBA00005801"/>
    </source>
</evidence>
<feature type="transmembrane region" description="Helical" evidence="2">
    <location>
        <begin position="24"/>
        <end position="42"/>
    </location>
</feature>
<dbReference type="Gene3D" id="1.20.120.1220">
    <property type="match status" value="1"/>
</dbReference>
<proteinExistence type="inferred from homology"/>
<organism evidence="4 5">
    <name type="scientific">Cohnella luojiensis</name>
    <dbReference type="NCBI Taxonomy" id="652876"/>
    <lineage>
        <taxon>Bacteria</taxon>
        <taxon>Bacillati</taxon>
        <taxon>Bacillota</taxon>
        <taxon>Bacilli</taxon>
        <taxon>Bacillales</taxon>
        <taxon>Paenibacillaceae</taxon>
        <taxon>Cohnella</taxon>
    </lineage>
</organism>
<dbReference type="EMBL" id="SOMN01000006">
    <property type="protein sequence ID" value="TFE28636.1"/>
    <property type="molecule type" value="Genomic_DNA"/>
</dbReference>
<gene>
    <name evidence="4" type="ORF">E2980_07355</name>
</gene>
<evidence type="ECO:0000313" key="4">
    <source>
        <dbReference type="EMBL" id="TFE28636.1"/>
    </source>
</evidence>
<keyword evidence="2" id="KW-0812">Transmembrane</keyword>
<dbReference type="AlphaFoldDB" id="A0A4Y8M359"/>
<feature type="transmembrane region" description="Helical" evidence="2">
    <location>
        <begin position="49"/>
        <end position="69"/>
    </location>
</feature>
<dbReference type="OrthoDB" id="5508079at2"/>
<feature type="transmembrane region" description="Helical" evidence="2">
    <location>
        <begin position="89"/>
        <end position="113"/>
    </location>
</feature>
<dbReference type="PANTHER" id="PTHR30487">
    <property type="entry name" value="TYPE 4 PREPILIN-LIKE PROTEINS LEADER PEPTIDE-PROCESSING ENZYME"/>
    <property type="match status" value="1"/>
</dbReference>
<dbReference type="InterPro" id="IPR050882">
    <property type="entry name" value="Prepilin_peptidase/N-MTase"/>
</dbReference>
<evidence type="ECO:0000313" key="5">
    <source>
        <dbReference type="Proteomes" id="UP000297900"/>
    </source>
</evidence>
<dbReference type="PANTHER" id="PTHR30487:SF0">
    <property type="entry name" value="PREPILIN LEADER PEPTIDASE_N-METHYLTRANSFERASE-RELATED"/>
    <property type="match status" value="1"/>
</dbReference>